<feature type="region of interest" description="Disordered" evidence="1">
    <location>
        <begin position="43"/>
        <end position="67"/>
    </location>
</feature>
<feature type="compositionally biased region" description="Polar residues" evidence="1">
    <location>
        <begin position="51"/>
        <end position="67"/>
    </location>
</feature>
<accession>A0AAV2EIF5</accession>
<evidence type="ECO:0000313" key="2">
    <source>
        <dbReference type="EMBL" id="CAL1385507.1"/>
    </source>
</evidence>
<sequence length="144" mass="16086">MIVKWKGKRSPKNKRKRNLTGINFLELPFVVPRRLTHKLKPQPVPSRLRETTSIQKQRTGSCPSWTCNRTTAVPRNAELGEHRTRATAPPSLLIKIEAFFTSAPVCPVERSKNLMGWPVAILVGSPFAAAAATGTRNSTLFRNQ</sequence>
<name>A0AAV2EIF5_9ROSI</name>
<evidence type="ECO:0000313" key="3">
    <source>
        <dbReference type="Proteomes" id="UP001497516"/>
    </source>
</evidence>
<gene>
    <name evidence="2" type="ORF">LTRI10_LOCUS26637</name>
</gene>
<protein>
    <submittedName>
        <fullName evidence="2">Uncharacterized protein</fullName>
    </submittedName>
</protein>
<dbReference type="Proteomes" id="UP001497516">
    <property type="component" value="Chromosome 4"/>
</dbReference>
<keyword evidence="3" id="KW-1185">Reference proteome</keyword>
<dbReference type="AlphaFoldDB" id="A0AAV2EIF5"/>
<organism evidence="2 3">
    <name type="scientific">Linum trigynum</name>
    <dbReference type="NCBI Taxonomy" id="586398"/>
    <lineage>
        <taxon>Eukaryota</taxon>
        <taxon>Viridiplantae</taxon>
        <taxon>Streptophyta</taxon>
        <taxon>Embryophyta</taxon>
        <taxon>Tracheophyta</taxon>
        <taxon>Spermatophyta</taxon>
        <taxon>Magnoliopsida</taxon>
        <taxon>eudicotyledons</taxon>
        <taxon>Gunneridae</taxon>
        <taxon>Pentapetalae</taxon>
        <taxon>rosids</taxon>
        <taxon>fabids</taxon>
        <taxon>Malpighiales</taxon>
        <taxon>Linaceae</taxon>
        <taxon>Linum</taxon>
    </lineage>
</organism>
<proteinExistence type="predicted"/>
<dbReference type="EMBL" id="OZ034817">
    <property type="protein sequence ID" value="CAL1385507.1"/>
    <property type="molecule type" value="Genomic_DNA"/>
</dbReference>
<evidence type="ECO:0000256" key="1">
    <source>
        <dbReference type="SAM" id="MobiDB-lite"/>
    </source>
</evidence>
<reference evidence="2 3" key="1">
    <citation type="submission" date="2024-04" db="EMBL/GenBank/DDBJ databases">
        <authorList>
            <person name="Fracassetti M."/>
        </authorList>
    </citation>
    <scope>NUCLEOTIDE SEQUENCE [LARGE SCALE GENOMIC DNA]</scope>
</reference>